<dbReference type="RefSeq" id="WP_171086765.1">
    <property type="nucleotide sequence ID" value="NZ_JABAIV010000006.1"/>
</dbReference>
<dbReference type="Gene3D" id="3.90.226.10">
    <property type="entry name" value="2-enoyl-CoA Hydratase, Chain A, domain 1"/>
    <property type="match status" value="1"/>
</dbReference>
<feature type="chain" id="PRO_5031234608" description="Tail specific protease domain-containing protein" evidence="1">
    <location>
        <begin position="21"/>
        <end position="452"/>
    </location>
</feature>
<dbReference type="Pfam" id="PF03572">
    <property type="entry name" value="Peptidase_S41"/>
    <property type="match status" value="1"/>
</dbReference>
<dbReference type="GO" id="GO:0008236">
    <property type="term" value="F:serine-type peptidase activity"/>
    <property type="evidence" value="ECO:0007669"/>
    <property type="project" value="InterPro"/>
</dbReference>
<protein>
    <recommendedName>
        <fullName evidence="2">Tail specific protease domain-containing protein</fullName>
    </recommendedName>
</protein>
<dbReference type="InterPro" id="IPR029045">
    <property type="entry name" value="ClpP/crotonase-like_dom_sf"/>
</dbReference>
<evidence type="ECO:0000256" key="1">
    <source>
        <dbReference type="SAM" id="SignalP"/>
    </source>
</evidence>
<comment type="caution">
    <text evidence="3">The sequence shown here is derived from an EMBL/GenBank/DDBJ whole genome shotgun (WGS) entry which is preliminary data.</text>
</comment>
<dbReference type="GO" id="GO:0006508">
    <property type="term" value="P:proteolysis"/>
    <property type="evidence" value="ECO:0007669"/>
    <property type="project" value="InterPro"/>
</dbReference>
<evidence type="ECO:0000313" key="3">
    <source>
        <dbReference type="EMBL" id="NNG24791.1"/>
    </source>
</evidence>
<organism evidence="3 4">
    <name type="scientific">Telluria aromaticivorans</name>
    <dbReference type="NCBI Taxonomy" id="2725995"/>
    <lineage>
        <taxon>Bacteria</taxon>
        <taxon>Pseudomonadati</taxon>
        <taxon>Pseudomonadota</taxon>
        <taxon>Betaproteobacteria</taxon>
        <taxon>Burkholderiales</taxon>
        <taxon>Oxalobacteraceae</taxon>
        <taxon>Telluria group</taxon>
        <taxon>Telluria</taxon>
    </lineage>
</organism>
<dbReference type="EMBL" id="JABAIV010000006">
    <property type="protein sequence ID" value="NNG24791.1"/>
    <property type="molecule type" value="Genomic_DNA"/>
</dbReference>
<feature type="signal peptide" evidence="1">
    <location>
        <begin position="1"/>
        <end position="20"/>
    </location>
</feature>
<accession>A0A7Y2P1P6</accession>
<evidence type="ECO:0000259" key="2">
    <source>
        <dbReference type="Pfam" id="PF03572"/>
    </source>
</evidence>
<dbReference type="AlphaFoldDB" id="A0A7Y2P1P6"/>
<name>A0A7Y2P1P6_9BURK</name>
<keyword evidence="4" id="KW-1185">Reference proteome</keyword>
<dbReference type="SUPFAM" id="SSF52096">
    <property type="entry name" value="ClpP/crotonase"/>
    <property type="match status" value="1"/>
</dbReference>
<reference evidence="3 4" key="1">
    <citation type="submission" date="2020-04" db="EMBL/GenBank/DDBJ databases">
        <title>Massilia sp. nov., a cold adapted bacteria isolated from Arctic soil.</title>
        <authorList>
            <person name="Son J."/>
            <person name="Ka J.-O."/>
        </authorList>
    </citation>
    <scope>NUCLEOTIDE SEQUENCE [LARGE SCALE GENOMIC DNA]</scope>
    <source>
        <strain evidence="3 4">ML15P13</strain>
    </source>
</reference>
<dbReference type="InterPro" id="IPR005151">
    <property type="entry name" value="Tail-specific_protease"/>
</dbReference>
<sequence>MRQPVWILIAGMLASAAIHAAEPEFTVDQLRQDVQFIRQSIGEIHPEPGSSISRSDLDNALDMAHRQLSVPMSRDAAWRVLARLNAQFADAHFAVLQPQWRAQAQAHRDAGGLLFPYEVQASADGKLFIRSGLGGSATALAGTPVDTINGIPAARLVQELLQQAHGDTPRFRAEVLSRRWWFHYWKTYGAPARYTFSHGGRLMEVAGSAARPEALVGTSESDFDRVYQFELLGKNTALMTVNQFIWPDKQKFYAFTAAAFARMRESGTTTLLIDVRENAGGDDDMWKQGLLPYIATRPYRHASAYVKKVIPGRASGSERVGDIVQAELDKWEQPAPANPLRFTGRVYVLVGGMTYSSAVLFTNVMQDFGFGRLAGSGGYARTRQSGGNQIRILPNTGLELVLPRIVFDRPAGSSAPLLVQPDIAFPDDPFNRRALIDALLQRESKDSALMGR</sequence>
<gene>
    <name evidence="3" type="ORF">HGB41_17535</name>
</gene>
<proteinExistence type="predicted"/>
<feature type="domain" description="Tail specific protease" evidence="2">
    <location>
        <begin position="237"/>
        <end position="423"/>
    </location>
</feature>
<dbReference type="Proteomes" id="UP000533905">
    <property type="component" value="Unassembled WGS sequence"/>
</dbReference>
<keyword evidence="1" id="KW-0732">Signal</keyword>
<evidence type="ECO:0000313" key="4">
    <source>
        <dbReference type="Proteomes" id="UP000533905"/>
    </source>
</evidence>